<protein>
    <submittedName>
        <fullName evidence="1">Uncharacterized protein</fullName>
    </submittedName>
</protein>
<dbReference type="Gene3D" id="2.60.40.420">
    <property type="entry name" value="Cupredoxins - blue copper proteins"/>
    <property type="match status" value="2"/>
</dbReference>
<organism evidence="1">
    <name type="scientific">uncultured Thermomicrobiales bacterium</name>
    <dbReference type="NCBI Taxonomy" id="1645740"/>
    <lineage>
        <taxon>Bacteria</taxon>
        <taxon>Pseudomonadati</taxon>
        <taxon>Thermomicrobiota</taxon>
        <taxon>Thermomicrobia</taxon>
        <taxon>Thermomicrobiales</taxon>
        <taxon>environmental samples</taxon>
    </lineage>
</organism>
<evidence type="ECO:0000313" key="1">
    <source>
        <dbReference type="EMBL" id="CAA9531034.1"/>
    </source>
</evidence>
<dbReference type="AlphaFoldDB" id="A0A6J4TUV5"/>
<dbReference type="EMBL" id="CADCWE010000057">
    <property type="protein sequence ID" value="CAA9531034.1"/>
    <property type="molecule type" value="Genomic_DNA"/>
</dbReference>
<gene>
    <name evidence="1" type="ORF">AVDCRST_MAG73-953</name>
</gene>
<dbReference type="PROSITE" id="PS51318">
    <property type="entry name" value="TAT"/>
    <property type="match status" value="1"/>
</dbReference>
<dbReference type="SUPFAM" id="SSF49503">
    <property type="entry name" value="Cupredoxins"/>
    <property type="match status" value="2"/>
</dbReference>
<proteinExistence type="predicted"/>
<accession>A0A6J4TUV5</accession>
<name>A0A6J4TUV5_9BACT</name>
<dbReference type="PANTHER" id="PTHR36507">
    <property type="entry name" value="BLL1555 PROTEIN"/>
    <property type="match status" value="1"/>
</dbReference>
<reference evidence="1" key="1">
    <citation type="submission" date="2020-02" db="EMBL/GenBank/DDBJ databases">
        <authorList>
            <person name="Meier V. D."/>
        </authorList>
    </citation>
    <scope>NUCLEOTIDE SEQUENCE</scope>
    <source>
        <strain evidence="1">AVDCRST_MAG73</strain>
    </source>
</reference>
<sequence length="406" mass="41873">MTINEQTRQAFAAAMRDYRAKKLSRRNAIKMLGALGLSATAASGLLHRANAQDGMPMPATPVLGQQANGSTTWKVAAGAMDMASMVEVSQFFPQTLTVNAGDSVYFEIMGFHNVRFTAGGDRLPLFIPNPAPATPIAGPTAAQGQPQLIFNPEIFLPGGDATAVDGTTPVNSGLPLDPTAPPPVFTFPTPGTYDYVCDIHPGMQGQIVVQEAGAAYPADQAAIDAQTQTELAAAYEALSAEIDAANAATPAADGIALVSAGVNVGQAETLAYHPAEVTIAAGGTVRWVNPSQVSPHTVTFLGGEAPVEDIIFQPSEAGPPTLVLNPNSFFPSDAPAAYNGQGFVNSGYIGHAPVFATDTFELTFDTPGTYEYYCILHAGPAEGGEGGTPAAGAPALQGMVGRVIVQ</sequence>
<dbReference type="InterPro" id="IPR006311">
    <property type="entry name" value="TAT_signal"/>
</dbReference>
<dbReference type="InterPro" id="IPR008972">
    <property type="entry name" value="Cupredoxin"/>
</dbReference>
<dbReference type="PANTHER" id="PTHR36507:SF1">
    <property type="entry name" value="BLL1555 PROTEIN"/>
    <property type="match status" value="1"/>
</dbReference>
<dbReference type="InterPro" id="IPR052721">
    <property type="entry name" value="ET_Amicyanin"/>
</dbReference>